<name>A0AAD4QS55_9BILA</name>
<evidence type="ECO:0000313" key="4">
    <source>
        <dbReference type="Proteomes" id="UP001201812"/>
    </source>
</evidence>
<evidence type="ECO:0000256" key="2">
    <source>
        <dbReference type="SAM" id="SignalP"/>
    </source>
</evidence>
<feature type="signal peptide" evidence="2">
    <location>
        <begin position="1"/>
        <end position="18"/>
    </location>
</feature>
<keyword evidence="4" id="KW-1185">Reference proteome</keyword>
<proteinExistence type="predicted"/>
<dbReference type="Proteomes" id="UP001201812">
    <property type="component" value="Unassembled WGS sequence"/>
</dbReference>
<evidence type="ECO:0008006" key="5">
    <source>
        <dbReference type="Google" id="ProtNLM"/>
    </source>
</evidence>
<accession>A0AAD4QS55</accession>
<reference evidence="3" key="1">
    <citation type="submission" date="2022-01" db="EMBL/GenBank/DDBJ databases">
        <title>Genome Sequence Resource for Two Populations of Ditylenchus destructor, the Migratory Endoparasitic Phytonematode.</title>
        <authorList>
            <person name="Zhang H."/>
            <person name="Lin R."/>
            <person name="Xie B."/>
        </authorList>
    </citation>
    <scope>NUCLEOTIDE SEQUENCE</scope>
    <source>
        <strain evidence="3">BazhouSP</strain>
    </source>
</reference>
<gene>
    <name evidence="3" type="ORF">DdX_19801</name>
</gene>
<sequence>MKLTIVKYFLTVLCLALALQNNCANAGGRKTRKDEIVAKNAKIPGSGPKDETESAQRKEAPKKVTQEKAPNNEDAISGSKSMIEFAERWTRGFTVA</sequence>
<evidence type="ECO:0000256" key="1">
    <source>
        <dbReference type="SAM" id="MobiDB-lite"/>
    </source>
</evidence>
<dbReference type="AlphaFoldDB" id="A0AAD4QS55"/>
<feature type="region of interest" description="Disordered" evidence="1">
    <location>
        <begin position="37"/>
        <end position="80"/>
    </location>
</feature>
<comment type="caution">
    <text evidence="3">The sequence shown here is derived from an EMBL/GenBank/DDBJ whole genome shotgun (WGS) entry which is preliminary data.</text>
</comment>
<feature type="compositionally biased region" description="Basic and acidic residues" evidence="1">
    <location>
        <begin position="48"/>
        <end position="66"/>
    </location>
</feature>
<organism evidence="3 4">
    <name type="scientific">Ditylenchus destructor</name>
    <dbReference type="NCBI Taxonomy" id="166010"/>
    <lineage>
        <taxon>Eukaryota</taxon>
        <taxon>Metazoa</taxon>
        <taxon>Ecdysozoa</taxon>
        <taxon>Nematoda</taxon>
        <taxon>Chromadorea</taxon>
        <taxon>Rhabditida</taxon>
        <taxon>Tylenchina</taxon>
        <taxon>Tylenchomorpha</taxon>
        <taxon>Sphaerularioidea</taxon>
        <taxon>Anguinidae</taxon>
        <taxon>Anguininae</taxon>
        <taxon>Ditylenchus</taxon>
    </lineage>
</organism>
<keyword evidence="2" id="KW-0732">Signal</keyword>
<evidence type="ECO:0000313" key="3">
    <source>
        <dbReference type="EMBL" id="KAI1695039.1"/>
    </source>
</evidence>
<feature type="chain" id="PRO_5042102631" description="Secreted protein" evidence="2">
    <location>
        <begin position="19"/>
        <end position="96"/>
    </location>
</feature>
<dbReference type="EMBL" id="JAKKPZ010000447">
    <property type="protein sequence ID" value="KAI1695039.1"/>
    <property type="molecule type" value="Genomic_DNA"/>
</dbReference>
<protein>
    <recommendedName>
        <fullName evidence="5">Secreted protein</fullName>
    </recommendedName>
</protein>